<feature type="compositionally biased region" description="Polar residues" evidence="2">
    <location>
        <begin position="59"/>
        <end position="81"/>
    </location>
</feature>
<dbReference type="GO" id="GO:0005634">
    <property type="term" value="C:nucleus"/>
    <property type="evidence" value="ECO:0007669"/>
    <property type="project" value="TreeGrafter"/>
</dbReference>
<evidence type="ECO:0000313" key="3">
    <source>
        <dbReference type="EMBL" id="KAF2152236.1"/>
    </source>
</evidence>
<comment type="caution">
    <text evidence="3">The sequence shown here is derived from an EMBL/GenBank/DDBJ whole genome shotgun (WGS) entry which is preliminary data.</text>
</comment>
<organism evidence="3 4">
    <name type="scientific">Myriangium duriaei CBS 260.36</name>
    <dbReference type="NCBI Taxonomy" id="1168546"/>
    <lineage>
        <taxon>Eukaryota</taxon>
        <taxon>Fungi</taxon>
        <taxon>Dikarya</taxon>
        <taxon>Ascomycota</taxon>
        <taxon>Pezizomycotina</taxon>
        <taxon>Dothideomycetes</taxon>
        <taxon>Dothideomycetidae</taxon>
        <taxon>Myriangiales</taxon>
        <taxon>Myriangiaceae</taxon>
        <taxon>Myriangium</taxon>
    </lineage>
</organism>
<dbReference type="EMBL" id="ML996086">
    <property type="protein sequence ID" value="KAF2152236.1"/>
    <property type="molecule type" value="Genomic_DNA"/>
</dbReference>
<dbReference type="PANTHER" id="PTHR37534">
    <property type="entry name" value="TRANSCRIPTIONAL ACTIVATOR PROTEIN UGA3"/>
    <property type="match status" value="1"/>
</dbReference>
<feature type="compositionally biased region" description="Polar residues" evidence="2">
    <location>
        <begin position="116"/>
        <end position="129"/>
    </location>
</feature>
<evidence type="ECO:0000256" key="2">
    <source>
        <dbReference type="SAM" id="MobiDB-lite"/>
    </source>
</evidence>
<keyword evidence="4" id="KW-1185">Reference proteome</keyword>
<dbReference type="Proteomes" id="UP000799439">
    <property type="component" value="Unassembled WGS sequence"/>
</dbReference>
<evidence type="ECO:0000313" key="4">
    <source>
        <dbReference type="Proteomes" id="UP000799439"/>
    </source>
</evidence>
<dbReference type="GO" id="GO:0045944">
    <property type="term" value="P:positive regulation of transcription by RNA polymerase II"/>
    <property type="evidence" value="ECO:0007669"/>
    <property type="project" value="TreeGrafter"/>
</dbReference>
<dbReference type="PANTHER" id="PTHR37534:SF2">
    <property type="entry name" value="N-ACETYLTRANSFERASE DOMAIN-CONTAINING PROTEIN"/>
    <property type="match status" value="1"/>
</dbReference>
<evidence type="ECO:0000256" key="1">
    <source>
        <dbReference type="ARBA" id="ARBA00023242"/>
    </source>
</evidence>
<keyword evidence="1" id="KW-0539">Nucleus</keyword>
<name>A0A9P4IZ41_9PEZI</name>
<dbReference type="AlphaFoldDB" id="A0A9P4IZ41"/>
<accession>A0A9P4IZ41</accession>
<sequence>MNMQAIRVKINANAAATKIASVIVQDITDPYFASNDRVARTFASILIRCGSVRRFVDESSPSVDVSRGNLTSNQRSVTNAETAKHAPTQASPLDAALSETSNPHDAGLRGLRAGNSPGQTSFLGHSPTRTGVEASQPDDNLLDRPTVLSQRTQVILLRYFMQDLAPRFDICDPHRYCERYLPRRANESPVLRNAMFTFAARSLVRSHTSHETTPPVKWQGHTISDLTIDTPVLLHNECIRDLLRLSMDQEQTRNVDLLAASILLRSDEEIDAPFRGVQGEEDLFLRVTNVFLEAQIPTLLMMSPSSDDVIVQPNRITQRLLSPLSVQLSAHGDSEAAVDQNTLQFSDGLTNDTLRQSCFWIALRQELHRAVMTQNSLVFSMISLEEFRVFSPAQDHVWAHRAVVLAADIVEYCFGGRDNSTTPSRDLSAWHTLQLREQALKECLPATFEPLYFEQDDPANGSHFPEVWYQNSTHVLGGQYLRLAEILLLSHDPTISVLGQGAKLKRQQLGNELKSLTLIMCGIAICNRQVTPAFLNACTGIVLCGEYFEGKAEQDAILYFLELTEDVAVYPTRELSFSLKQAWGR</sequence>
<dbReference type="GO" id="GO:0000976">
    <property type="term" value="F:transcription cis-regulatory region binding"/>
    <property type="evidence" value="ECO:0007669"/>
    <property type="project" value="TreeGrafter"/>
</dbReference>
<reference evidence="3" key="1">
    <citation type="journal article" date="2020" name="Stud. Mycol.">
        <title>101 Dothideomycetes genomes: a test case for predicting lifestyles and emergence of pathogens.</title>
        <authorList>
            <person name="Haridas S."/>
            <person name="Albert R."/>
            <person name="Binder M."/>
            <person name="Bloem J."/>
            <person name="Labutti K."/>
            <person name="Salamov A."/>
            <person name="Andreopoulos B."/>
            <person name="Baker S."/>
            <person name="Barry K."/>
            <person name="Bills G."/>
            <person name="Bluhm B."/>
            <person name="Cannon C."/>
            <person name="Castanera R."/>
            <person name="Culley D."/>
            <person name="Daum C."/>
            <person name="Ezra D."/>
            <person name="Gonzalez J."/>
            <person name="Henrissat B."/>
            <person name="Kuo A."/>
            <person name="Liang C."/>
            <person name="Lipzen A."/>
            <person name="Lutzoni F."/>
            <person name="Magnuson J."/>
            <person name="Mondo S."/>
            <person name="Nolan M."/>
            <person name="Ohm R."/>
            <person name="Pangilinan J."/>
            <person name="Park H.-J."/>
            <person name="Ramirez L."/>
            <person name="Alfaro M."/>
            <person name="Sun H."/>
            <person name="Tritt A."/>
            <person name="Yoshinaga Y."/>
            <person name="Zwiers L.-H."/>
            <person name="Turgeon B."/>
            <person name="Goodwin S."/>
            <person name="Spatafora J."/>
            <person name="Crous P."/>
            <person name="Grigoriev I."/>
        </authorList>
    </citation>
    <scope>NUCLEOTIDE SEQUENCE</scope>
    <source>
        <strain evidence="3">CBS 260.36</strain>
    </source>
</reference>
<protein>
    <submittedName>
        <fullName evidence="3">Uncharacterized protein</fullName>
    </submittedName>
</protein>
<gene>
    <name evidence="3" type="ORF">K461DRAFT_312990</name>
</gene>
<dbReference type="OrthoDB" id="407832at2759"/>
<feature type="region of interest" description="Disordered" evidence="2">
    <location>
        <begin position="58"/>
        <end position="143"/>
    </location>
</feature>
<proteinExistence type="predicted"/>
<dbReference type="GO" id="GO:0003700">
    <property type="term" value="F:DNA-binding transcription factor activity"/>
    <property type="evidence" value="ECO:0007669"/>
    <property type="project" value="TreeGrafter"/>
</dbReference>